<feature type="transmembrane region" description="Helical" evidence="1">
    <location>
        <begin position="178"/>
        <end position="195"/>
    </location>
</feature>
<organism evidence="2 3">
    <name type="scientific">Candidatus Nomurabacteria bacterium RIFCSPLOWO2_01_FULL_46_18</name>
    <dbReference type="NCBI Taxonomy" id="1801783"/>
    <lineage>
        <taxon>Bacteria</taxon>
        <taxon>Candidatus Nomuraibacteriota</taxon>
    </lineage>
</organism>
<gene>
    <name evidence="2" type="ORF">A2933_00870</name>
</gene>
<protein>
    <recommendedName>
        <fullName evidence="4">EamA domain-containing protein</fullName>
    </recommendedName>
</protein>
<name>A0A1F6XE47_9BACT</name>
<evidence type="ECO:0000313" key="2">
    <source>
        <dbReference type="EMBL" id="OGI92272.1"/>
    </source>
</evidence>
<reference evidence="2 3" key="1">
    <citation type="journal article" date="2016" name="Nat. Commun.">
        <title>Thousands of microbial genomes shed light on interconnected biogeochemical processes in an aquifer system.</title>
        <authorList>
            <person name="Anantharaman K."/>
            <person name="Brown C.T."/>
            <person name="Hug L.A."/>
            <person name="Sharon I."/>
            <person name="Castelle C.J."/>
            <person name="Probst A.J."/>
            <person name="Thomas B.C."/>
            <person name="Singh A."/>
            <person name="Wilkins M.J."/>
            <person name="Karaoz U."/>
            <person name="Brodie E.L."/>
            <person name="Williams K.H."/>
            <person name="Hubbard S.S."/>
            <person name="Banfield J.F."/>
        </authorList>
    </citation>
    <scope>NUCLEOTIDE SEQUENCE [LARGE SCALE GENOMIC DNA]</scope>
</reference>
<evidence type="ECO:0000256" key="1">
    <source>
        <dbReference type="SAM" id="Phobius"/>
    </source>
</evidence>
<feature type="transmembrane region" description="Helical" evidence="1">
    <location>
        <begin position="216"/>
        <end position="237"/>
    </location>
</feature>
<keyword evidence="1" id="KW-1133">Transmembrane helix</keyword>
<feature type="transmembrane region" description="Helical" evidence="1">
    <location>
        <begin position="257"/>
        <end position="276"/>
    </location>
</feature>
<keyword evidence="1" id="KW-0472">Membrane</keyword>
<evidence type="ECO:0008006" key="4">
    <source>
        <dbReference type="Google" id="ProtNLM"/>
    </source>
</evidence>
<accession>A0A1F6XE47</accession>
<feature type="transmembrane region" description="Helical" evidence="1">
    <location>
        <begin position="118"/>
        <end position="136"/>
    </location>
</feature>
<keyword evidence="1" id="KW-0812">Transmembrane</keyword>
<feature type="transmembrane region" description="Helical" evidence="1">
    <location>
        <begin position="95"/>
        <end position="112"/>
    </location>
</feature>
<feature type="transmembrane region" description="Helical" evidence="1">
    <location>
        <begin position="34"/>
        <end position="54"/>
    </location>
</feature>
<dbReference type="EMBL" id="MFVH01000014">
    <property type="protein sequence ID" value="OGI92272.1"/>
    <property type="molecule type" value="Genomic_DNA"/>
</dbReference>
<sequence>MIGFILATLGSLFREVSGSIGKWEVSASRESYFSMGFLNLLIQAVIYFGIAFFIRKEFLFSLESLPTFSIRALLEVAQAHVSVLALVRADRSTYSFVRTITIPLLLFVDIILGYTIGFHQAVGVTIMFASVFLFLIDKNVGKTGVFLAGFTAVNAVITISLFKYNITHFNSVEAEEGIITGILMLYFLCMALVRAKENPFRLLRKPAIIFQSLSSGAASTLGGFSYAFAPASLILAVERSSSVLWAILSGNIYFHEAVLARKIIFGLFLIIGFIFVSL</sequence>
<comment type="caution">
    <text evidence="2">The sequence shown here is derived from an EMBL/GenBank/DDBJ whole genome shotgun (WGS) entry which is preliminary data.</text>
</comment>
<dbReference type="AlphaFoldDB" id="A0A1F6XE47"/>
<feature type="transmembrane region" description="Helical" evidence="1">
    <location>
        <begin position="143"/>
        <end position="166"/>
    </location>
</feature>
<dbReference type="Proteomes" id="UP000179381">
    <property type="component" value="Unassembled WGS sequence"/>
</dbReference>
<proteinExistence type="predicted"/>
<evidence type="ECO:0000313" key="3">
    <source>
        <dbReference type="Proteomes" id="UP000179381"/>
    </source>
</evidence>